<evidence type="ECO:0000313" key="1">
    <source>
        <dbReference type="EMBL" id="TDH22415.1"/>
    </source>
</evidence>
<proteinExistence type="predicted"/>
<protein>
    <submittedName>
        <fullName evidence="1">Uncharacterized protein</fullName>
    </submittedName>
</protein>
<organism evidence="1 2">
    <name type="scientific">Mycobacteroides franklinii</name>
    <dbReference type="NCBI Taxonomy" id="948102"/>
    <lineage>
        <taxon>Bacteria</taxon>
        <taxon>Bacillati</taxon>
        <taxon>Actinomycetota</taxon>
        <taxon>Actinomycetes</taxon>
        <taxon>Mycobacteriales</taxon>
        <taxon>Mycobacteriaceae</taxon>
        <taxon>Mycobacteroides</taxon>
    </lineage>
</organism>
<gene>
    <name evidence="1" type="ORF">EJ571_10870</name>
</gene>
<reference evidence="1 2" key="1">
    <citation type="journal article" date="2019" name="Sci. Rep.">
        <title>Extended insight into the Mycobacterium chelonae-abscessus complex through whole genome sequencing of Mycobacterium salmoniphilum outbreak and Mycobacterium salmoniphilum-like strains.</title>
        <authorList>
            <person name="Behra P.R.K."/>
            <person name="Das S."/>
            <person name="Pettersson B.M.F."/>
            <person name="Shirreff L."/>
            <person name="DuCote T."/>
            <person name="Jacobsson K.G."/>
            <person name="Ennis D.G."/>
            <person name="Kirsebom L.A."/>
        </authorList>
    </citation>
    <scope>NUCLEOTIDE SEQUENCE [LARGE SCALE GENOMIC DNA]</scope>
    <source>
        <strain evidence="1 2">DSM 45524</strain>
    </source>
</reference>
<evidence type="ECO:0000313" key="2">
    <source>
        <dbReference type="Proteomes" id="UP000295627"/>
    </source>
</evidence>
<comment type="caution">
    <text evidence="1">The sequence shown here is derived from an EMBL/GenBank/DDBJ whole genome shotgun (WGS) entry which is preliminary data.</text>
</comment>
<accession>A0A4R5PCB9</accession>
<dbReference type="AlphaFoldDB" id="A0A4R5PCB9"/>
<sequence length="62" mass="6596">MYVVHSSDQLGRIFPRLLGCGNECMGGLADLGCGSRPGVRTASRTVCLACVSHRDTDVSNVR</sequence>
<name>A0A4R5PCB9_9MYCO</name>
<dbReference type="Proteomes" id="UP000295627">
    <property type="component" value="Unassembled WGS sequence"/>
</dbReference>
<dbReference type="EMBL" id="RXLR01000014">
    <property type="protein sequence ID" value="TDH22415.1"/>
    <property type="molecule type" value="Genomic_DNA"/>
</dbReference>